<organism evidence="1 2">
    <name type="scientific">Candidatus Faecalibacterium intestinigallinarum</name>
    <dbReference type="NCBI Taxonomy" id="2838581"/>
    <lineage>
        <taxon>Bacteria</taxon>
        <taxon>Bacillati</taxon>
        <taxon>Bacillota</taxon>
        <taxon>Clostridia</taxon>
        <taxon>Eubacteriales</taxon>
        <taxon>Oscillospiraceae</taxon>
        <taxon>Faecalibacterium</taxon>
    </lineage>
</organism>
<gene>
    <name evidence="1" type="ORF">H9890_03140</name>
</gene>
<name>A0A9D1QA23_9FIRM</name>
<dbReference type="Gene3D" id="3.10.450.40">
    <property type="match status" value="1"/>
</dbReference>
<protein>
    <recommendedName>
        <fullName evidence="3">IraD/Gp25-like domain-containing protein</fullName>
    </recommendedName>
</protein>
<dbReference type="Proteomes" id="UP000823933">
    <property type="component" value="Unassembled WGS sequence"/>
</dbReference>
<dbReference type="EMBL" id="DXHQ01000037">
    <property type="protein sequence ID" value="HIW08382.1"/>
    <property type="molecule type" value="Genomic_DNA"/>
</dbReference>
<evidence type="ECO:0000313" key="1">
    <source>
        <dbReference type="EMBL" id="HIW08382.1"/>
    </source>
</evidence>
<reference evidence="1" key="1">
    <citation type="journal article" date="2021" name="PeerJ">
        <title>Extensive microbial diversity within the chicken gut microbiome revealed by metagenomics and culture.</title>
        <authorList>
            <person name="Gilroy R."/>
            <person name="Ravi A."/>
            <person name="Getino M."/>
            <person name="Pursley I."/>
            <person name="Horton D.L."/>
            <person name="Alikhan N.F."/>
            <person name="Baker D."/>
            <person name="Gharbi K."/>
            <person name="Hall N."/>
            <person name="Watson M."/>
            <person name="Adriaenssens E.M."/>
            <person name="Foster-Nyarko E."/>
            <person name="Jarju S."/>
            <person name="Secka A."/>
            <person name="Antonio M."/>
            <person name="Oren A."/>
            <person name="Chaudhuri R.R."/>
            <person name="La Ragione R."/>
            <person name="Hildebrand F."/>
            <person name="Pallen M.J."/>
        </authorList>
    </citation>
    <scope>NUCLEOTIDE SEQUENCE</scope>
    <source>
        <strain evidence="1">ChiHcolR34-3080</strain>
    </source>
</reference>
<evidence type="ECO:0008006" key="3">
    <source>
        <dbReference type="Google" id="ProtNLM"/>
    </source>
</evidence>
<sequence length="97" mass="11291">MIFDFQLEYTFADDRLADIDRQLKLLLTTPIHTMPLDREFGLDMSYVDLPSETAKVRYVAELTEKIPKFFPFLRLQQIDWTADVEGHVKAKVVVKSA</sequence>
<evidence type="ECO:0000313" key="2">
    <source>
        <dbReference type="Proteomes" id="UP000823933"/>
    </source>
</evidence>
<reference evidence="1" key="2">
    <citation type="submission" date="2021-04" db="EMBL/GenBank/DDBJ databases">
        <authorList>
            <person name="Gilroy R."/>
        </authorList>
    </citation>
    <scope>NUCLEOTIDE SEQUENCE</scope>
    <source>
        <strain evidence="1">ChiHcolR34-3080</strain>
    </source>
</reference>
<dbReference type="AlphaFoldDB" id="A0A9D1QA23"/>
<accession>A0A9D1QA23</accession>
<proteinExistence type="predicted"/>
<comment type="caution">
    <text evidence="1">The sequence shown here is derived from an EMBL/GenBank/DDBJ whole genome shotgun (WGS) entry which is preliminary data.</text>
</comment>
<dbReference type="SUPFAM" id="SSF160719">
    <property type="entry name" value="gpW/gp25-like"/>
    <property type="match status" value="1"/>
</dbReference>